<dbReference type="EMBL" id="CAJQUM010000001">
    <property type="protein sequence ID" value="CAG4883412.1"/>
    <property type="molecule type" value="Genomic_DNA"/>
</dbReference>
<proteinExistence type="predicted"/>
<keyword evidence="3" id="KW-1185">Reference proteome</keyword>
<evidence type="ECO:0000313" key="2">
    <source>
        <dbReference type="EMBL" id="CAG4883412.1"/>
    </source>
</evidence>
<gene>
    <name evidence="2" type="ORF">GTOL_11294</name>
</gene>
<dbReference type="Pfam" id="PF07027">
    <property type="entry name" value="DUF1318"/>
    <property type="match status" value="1"/>
</dbReference>
<evidence type="ECO:0008006" key="4">
    <source>
        <dbReference type="Google" id="ProtNLM"/>
    </source>
</evidence>
<protein>
    <recommendedName>
        <fullName evidence="4">DUF1318 domain-containing protein</fullName>
    </recommendedName>
</protein>
<name>A0A916J3R6_9PROT</name>
<dbReference type="Proteomes" id="UP000742786">
    <property type="component" value="Unassembled WGS sequence"/>
</dbReference>
<dbReference type="InterPro" id="IPR008309">
    <property type="entry name" value="YdbL"/>
</dbReference>
<dbReference type="AlphaFoldDB" id="A0A916J3R6"/>
<feature type="chain" id="PRO_5038056759" description="DUF1318 domain-containing protein" evidence="1">
    <location>
        <begin position="20"/>
        <end position="138"/>
    </location>
</feature>
<accession>A0A916J3R6</accession>
<evidence type="ECO:0000256" key="1">
    <source>
        <dbReference type="SAM" id="SignalP"/>
    </source>
</evidence>
<dbReference type="RefSeq" id="WP_343213234.1">
    <property type="nucleotide sequence ID" value="NZ_CAJQUM010000001.1"/>
</dbReference>
<sequence>MMLRRLLFLLLFCASAVFAEGNLDVDSPVINQLKASMSARHGQLKPWYDSAAVGLGNDGTVVLLREAGAVPLAQRQTVNRLVAAENEDRAALYREIARVNGNPGWEKDIRATFAQRWIDRAPAGWWVQNATGAWQQKK</sequence>
<feature type="signal peptide" evidence="1">
    <location>
        <begin position="1"/>
        <end position="19"/>
    </location>
</feature>
<keyword evidence="1" id="KW-0732">Signal</keyword>
<reference evidence="2" key="1">
    <citation type="submission" date="2021-04" db="EMBL/GenBank/DDBJ databases">
        <authorList>
            <person name="Hornung B."/>
        </authorList>
    </citation>
    <scope>NUCLEOTIDE SEQUENCE</scope>
    <source>
        <strain evidence="2">G5G6</strain>
    </source>
</reference>
<comment type="caution">
    <text evidence="2">The sequence shown here is derived from an EMBL/GenBank/DDBJ whole genome shotgun (WGS) entry which is preliminary data.</text>
</comment>
<evidence type="ECO:0000313" key="3">
    <source>
        <dbReference type="Proteomes" id="UP000742786"/>
    </source>
</evidence>
<organism evidence="2 3">
    <name type="scientific">Georgfuchsia toluolica</name>
    <dbReference type="NCBI Taxonomy" id="424218"/>
    <lineage>
        <taxon>Bacteria</taxon>
        <taxon>Pseudomonadati</taxon>
        <taxon>Pseudomonadota</taxon>
        <taxon>Betaproteobacteria</taxon>
        <taxon>Nitrosomonadales</taxon>
        <taxon>Sterolibacteriaceae</taxon>
        <taxon>Georgfuchsia</taxon>
    </lineage>
</organism>